<feature type="coiled-coil region" evidence="1">
    <location>
        <begin position="198"/>
        <end position="274"/>
    </location>
</feature>
<feature type="coiled-coil region" evidence="1">
    <location>
        <begin position="112"/>
        <end position="168"/>
    </location>
</feature>
<feature type="region of interest" description="Disordered" evidence="2">
    <location>
        <begin position="361"/>
        <end position="403"/>
    </location>
</feature>
<name>A0A1J4J6Q9_9EUKA</name>
<accession>A0A1J4J6Q9</accession>
<evidence type="ECO:0000256" key="2">
    <source>
        <dbReference type="SAM" id="MobiDB-lite"/>
    </source>
</evidence>
<sequence>MQYAEEASHHLYDSVPLYKEEPLDSTIETSILHKKRLIDLPPEFPPFKVKKQKRPTTSLANPANIFSDMSTPYDISHRMPSNRNRKATPHELDPSEEPTFVNLHPPKGKFWVSEQRIEAQKLQEKLEQLQKEAQEEAKHAESDFDATTIALEKNLEAHQKTLDAFTEQADEDSPERGAILHRIADYYRKLADEIPQIKSDFSQKYAKANEELEKVEHERKTLEEARNASISTIDRQNRTIEGLKQQIRDFQTRCANAEAQLREAMNDKTAMARSSQTNQLKLIEIGKQIVEKRAQQKKLSELVDTLSKDISTRTAELRNATSELQDIEKELEKIRKEITSYRQITEDRTKLCQQLRNTPLRTAQTAGRSQASIQCNRVPKKQPPKKVPGSEAGGQSSSIDGQSQFAQIKSDMTEIQQQMTPQEGGKIEIKSFEDLEKVRETILKNNGIFDYSVNSITQAHGGLFSFDKVNEDESRIFAKWMMRRIMAQAVKSRCVNDASAQTDEVEAIVDTSKVEFNQTPQEENYFEVTDKTPKSLLTFVKNSRFVRLLSSDESDRTPRPFEWMIHTIRSIYDEKTIDDRTAIRDGQPVMRLPEYLLVWAFRQFGKPDLIQKGCWDVFITAHYYMQRFLEVTLFVRFLDEACTTDQLTFFLNCRVWILQRCVSIPIQHEDLNVYFTETYLTPLQVDEFFHMTFKNTEIELIDDLTIRGCACSDPIRTRDNDAANIPMMRVLELAVGEQQDEKVRRLRRMLAFFRPVPRMTLKRFSLFVKNMIPNIDPNMIDSLYRSGLVQNSIRVDMDQEAFTKLFGDNVKIVPQDYVNDEITCEEFAEYSPIYAMALNRWKQFEPFLQRMLNNISPDSYEGAKTIVSEIRHQVFQLLESKVAFDGVLLYQNYHRVLQAVMRACLKLNLPDPSSFVKQVTDFQDILLKKFQTVLVANDTNDDDD</sequence>
<keyword evidence="4" id="KW-1185">Reference proteome</keyword>
<dbReference type="RefSeq" id="XP_068346476.1">
    <property type="nucleotide sequence ID" value="XM_068513165.1"/>
</dbReference>
<evidence type="ECO:0000256" key="1">
    <source>
        <dbReference type="SAM" id="Coils"/>
    </source>
</evidence>
<comment type="caution">
    <text evidence="3">The sequence shown here is derived from an EMBL/GenBank/DDBJ whole genome shotgun (WGS) entry which is preliminary data.</text>
</comment>
<feature type="compositionally biased region" description="Polar residues" evidence="2">
    <location>
        <begin position="361"/>
        <end position="375"/>
    </location>
</feature>
<dbReference type="GeneID" id="94847869"/>
<gene>
    <name evidence="3" type="ORF">TRFO_40374</name>
</gene>
<keyword evidence="1" id="KW-0175">Coiled coil</keyword>
<protein>
    <submittedName>
        <fullName evidence="3">Uncharacterized protein</fullName>
    </submittedName>
</protein>
<reference evidence="3" key="1">
    <citation type="submission" date="2016-10" db="EMBL/GenBank/DDBJ databases">
        <authorList>
            <person name="Benchimol M."/>
            <person name="Almeida L.G."/>
            <person name="Vasconcelos A.T."/>
            <person name="Perreira-Neves A."/>
            <person name="Rosa I.A."/>
            <person name="Tasca T."/>
            <person name="Bogo M.R."/>
            <person name="de Souza W."/>
        </authorList>
    </citation>
    <scope>NUCLEOTIDE SEQUENCE [LARGE SCALE GENOMIC DNA]</scope>
    <source>
        <strain evidence="3">K</strain>
    </source>
</reference>
<feature type="region of interest" description="Disordered" evidence="2">
    <location>
        <begin position="46"/>
        <end position="65"/>
    </location>
</feature>
<dbReference type="AlphaFoldDB" id="A0A1J4J6Q9"/>
<organism evidence="3 4">
    <name type="scientific">Tritrichomonas foetus</name>
    <dbReference type="NCBI Taxonomy" id="1144522"/>
    <lineage>
        <taxon>Eukaryota</taxon>
        <taxon>Metamonada</taxon>
        <taxon>Parabasalia</taxon>
        <taxon>Tritrichomonadida</taxon>
        <taxon>Tritrichomonadidae</taxon>
        <taxon>Tritrichomonas</taxon>
    </lineage>
</organism>
<feature type="region of interest" description="Disordered" evidence="2">
    <location>
        <begin position="81"/>
        <end position="105"/>
    </location>
</feature>
<evidence type="ECO:0000313" key="3">
    <source>
        <dbReference type="EMBL" id="OHS93339.1"/>
    </source>
</evidence>
<dbReference type="EMBL" id="MLAK01001411">
    <property type="protein sequence ID" value="OHS93339.1"/>
    <property type="molecule type" value="Genomic_DNA"/>
</dbReference>
<proteinExistence type="predicted"/>
<feature type="compositionally biased region" description="Low complexity" evidence="2">
    <location>
        <begin position="393"/>
        <end position="403"/>
    </location>
</feature>
<dbReference type="Proteomes" id="UP000179807">
    <property type="component" value="Unassembled WGS sequence"/>
</dbReference>
<evidence type="ECO:0000313" key="4">
    <source>
        <dbReference type="Proteomes" id="UP000179807"/>
    </source>
</evidence>
<feature type="coiled-coil region" evidence="1">
    <location>
        <begin position="310"/>
        <end position="344"/>
    </location>
</feature>
<dbReference type="OrthoDB" id="10255000at2759"/>
<dbReference type="VEuPathDB" id="TrichDB:TRFO_40374"/>